<dbReference type="EMBL" id="JBHLWV010000020">
    <property type="protein sequence ID" value="MFC0315175.1"/>
    <property type="molecule type" value="Genomic_DNA"/>
</dbReference>
<dbReference type="PROSITE" id="PS50983">
    <property type="entry name" value="FE_B12_PBP"/>
    <property type="match status" value="1"/>
</dbReference>
<dbReference type="RefSeq" id="WP_382363642.1">
    <property type="nucleotide sequence ID" value="NZ_JBHLWV010000020.1"/>
</dbReference>
<comment type="caution">
    <text evidence="3">The sequence shown here is derived from an EMBL/GenBank/DDBJ whole genome shotgun (WGS) entry which is preliminary data.</text>
</comment>
<protein>
    <submittedName>
        <fullName evidence="3">ABC transporter substrate-binding protein</fullName>
    </submittedName>
</protein>
<reference evidence="3 4" key="1">
    <citation type="submission" date="2024-09" db="EMBL/GenBank/DDBJ databases">
        <authorList>
            <person name="Sun Q."/>
            <person name="Mori K."/>
        </authorList>
    </citation>
    <scope>NUCLEOTIDE SEQUENCE [LARGE SCALE GENOMIC DNA]</scope>
    <source>
        <strain evidence="3 4">CCM 7957</strain>
    </source>
</reference>
<feature type="domain" description="Fe/B12 periplasmic-binding" evidence="2">
    <location>
        <begin position="70"/>
        <end position="328"/>
    </location>
</feature>
<organism evidence="3 4">
    <name type="scientific">Gordonia phosphorivorans</name>
    <dbReference type="NCBI Taxonomy" id="1056982"/>
    <lineage>
        <taxon>Bacteria</taxon>
        <taxon>Bacillati</taxon>
        <taxon>Actinomycetota</taxon>
        <taxon>Actinomycetes</taxon>
        <taxon>Mycobacteriales</taxon>
        <taxon>Gordoniaceae</taxon>
        <taxon>Gordonia</taxon>
    </lineage>
</organism>
<dbReference type="InterPro" id="IPR050902">
    <property type="entry name" value="ABC_Transporter_SBP"/>
</dbReference>
<name>A0ABV6HAH0_9ACTN</name>
<dbReference type="SUPFAM" id="SSF53807">
    <property type="entry name" value="Helical backbone' metal receptor"/>
    <property type="match status" value="1"/>
</dbReference>
<accession>A0ABV6HAH0</accession>
<sequence length="328" mass="33925">MPSARRPLLGILLAVLVAIVAGCSTTPLNVTDTVDPTAAHLRDGEQIVTLPSDDPVPVEANPAFAPRAERIIALDRNGTLGAIVYALGLGPHVVGRDRSTTFPAARDLPEVTDPGHAINVERVLAQKPTIILAGKDANPKGALDQLRATQVQVVAFTDERSVAGTPALIRDVAAALGAQAAGEKLVRRTQAQIEAAHRALPDPTGDPKIAFLYIRGERLILLAGPDSGADNLIEALGGTDAGTAAGLTAAFTTVSSESLLRADPDVILVMTQGAETVGGLDKVARLPAIAGTRAGRAKRIVAMDETQLLAFGPDTGLVLEALGKAIYQ</sequence>
<evidence type="ECO:0000313" key="4">
    <source>
        <dbReference type="Proteomes" id="UP001589783"/>
    </source>
</evidence>
<dbReference type="PROSITE" id="PS51257">
    <property type="entry name" value="PROKAR_LIPOPROTEIN"/>
    <property type="match status" value="1"/>
</dbReference>
<evidence type="ECO:0000313" key="3">
    <source>
        <dbReference type="EMBL" id="MFC0315175.1"/>
    </source>
</evidence>
<dbReference type="Proteomes" id="UP001589783">
    <property type="component" value="Unassembled WGS sequence"/>
</dbReference>
<evidence type="ECO:0000259" key="2">
    <source>
        <dbReference type="PROSITE" id="PS50983"/>
    </source>
</evidence>
<comment type="similarity">
    <text evidence="1">Belongs to the bacterial solute-binding protein 8 family.</text>
</comment>
<dbReference type="InterPro" id="IPR002491">
    <property type="entry name" value="ABC_transptr_periplasmic_BD"/>
</dbReference>
<gene>
    <name evidence="3" type="ORF">ACFFJD_09970</name>
</gene>
<evidence type="ECO:0000256" key="1">
    <source>
        <dbReference type="ARBA" id="ARBA00008814"/>
    </source>
</evidence>
<dbReference type="PANTHER" id="PTHR30535:SF4">
    <property type="entry name" value="HEMIN-BINDING PERIPLASMIC PROTEIN HMUT"/>
    <property type="match status" value="1"/>
</dbReference>
<dbReference type="Pfam" id="PF01497">
    <property type="entry name" value="Peripla_BP_2"/>
    <property type="match status" value="1"/>
</dbReference>
<dbReference type="Gene3D" id="3.40.50.1980">
    <property type="entry name" value="Nitrogenase molybdenum iron protein domain"/>
    <property type="match status" value="2"/>
</dbReference>
<dbReference type="PANTHER" id="PTHR30535">
    <property type="entry name" value="VITAMIN B12-BINDING PROTEIN"/>
    <property type="match status" value="1"/>
</dbReference>
<proteinExistence type="inferred from homology"/>
<keyword evidence="4" id="KW-1185">Reference proteome</keyword>